<reference evidence="1 2" key="1">
    <citation type="journal article" date="2015" name="Stand. Genomic Sci.">
        <title>Genomic Encyclopedia of Bacterial and Archaeal Type Strains, Phase III: the genomes of soil and plant-associated and newly described type strains.</title>
        <authorList>
            <person name="Whitman W.B."/>
            <person name="Woyke T."/>
            <person name="Klenk H.P."/>
            <person name="Zhou Y."/>
            <person name="Lilburn T.G."/>
            <person name="Beck B.J."/>
            <person name="De Vos P."/>
            <person name="Vandamme P."/>
            <person name="Eisen J.A."/>
            <person name="Garrity G."/>
            <person name="Hugenholtz P."/>
            <person name="Kyrpides N.C."/>
        </authorList>
    </citation>
    <scope>NUCLEOTIDE SEQUENCE [LARGE SCALE GENOMIC DNA]</scope>
    <source>
        <strain evidence="1 2">VKM Ac-2541</strain>
    </source>
</reference>
<evidence type="ECO:0000313" key="1">
    <source>
        <dbReference type="EMBL" id="TCO48472.1"/>
    </source>
</evidence>
<organism evidence="1 2">
    <name type="scientific">Kribbella antiqua</name>
    <dbReference type="NCBI Taxonomy" id="2512217"/>
    <lineage>
        <taxon>Bacteria</taxon>
        <taxon>Bacillati</taxon>
        <taxon>Actinomycetota</taxon>
        <taxon>Actinomycetes</taxon>
        <taxon>Propionibacteriales</taxon>
        <taxon>Kribbellaceae</taxon>
        <taxon>Kribbella</taxon>
    </lineage>
</organism>
<sequence>MLVDDEEDELVADDEDVVVEPLLEEESEEPEVDGESDLALTELLPVERLSFR</sequence>
<protein>
    <submittedName>
        <fullName evidence="1">Uncharacterized protein</fullName>
    </submittedName>
</protein>
<evidence type="ECO:0000313" key="2">
    <source>
        <dbReference type="Proteomes" id="UP000295573"/>
    </source>
</evidence>
<comment type="caution">
    <text evidence="1">The sequence shown here is derived from an EMBL/GenBank/DDBJ whole genome shotgun (WGS) entry which is preliminary data.</text>
</comment>
<accession>A0A4R2IUY7</accession>
<gene>
    <name evidence="1" type="ORF">EV646_104292</name>
</gene>
<dbReference type="AlphaFoldDB" id="A0A4R2IUY7"/>
<dbReference type="Proteomes" id="UP000295573">
    <property type="component" value="Unassembled WGS sequence"/>
</dbReference>
<proteinExistence type="predicted"/>
<keyword evidence="2" id="KW-1185">Reference proteome</keyword>
<name>A0A4R2IUY7_9ACTN</name>
<dbReference type="EMBL" id="SLWR01000004">
    <property type="protein sequence ID" value="TCO48472.1"/>
    <property type="molecule type" value="Genomic_DNA"/>
</dbReference>